<evidence type="ECO:0000313" key="2">
    <source>
        <dbReference type="EMBL" id="GAA5144284.1"/>
    </source>
</evidence>
<dbReference type="Pfam" id="PF08241">
    <property type="entry name" value="Methyltransf_11"/>
    <property type="match status" value="1"/>
</dbReference>
<keyword evidence="2" id="KW-0489">Methyltransferase</keyword>
<accession>A0ABP9PFI9</accession>
<dbReference type="Gene3D" id="3.40.50.150">
    <property type="entry name" value="Vaccinia Virus protein VP39"/>
    <property type="match status" value="1"/>
</dbReference>
<dbReference type="SUPFAM" id="SSF53335">
    <property type="entry name" value="S-adenosyl-L-methionine-dependent methyltransferases"/>
    <property type="match status" value="1"/>
</dbReference>
<dbReference type="InterPro" id="IPR013216">
    <property type="entry name" value="Methyltransf_11"/>
</dbReference>
<keyword evidence="2" id="KW-0808">Transferase</keyword>
<dbReference type="EMBL" id="BAABKG010000001">
    <property type="protein sequence ID" value="GAA5144284.1"/>
    <property type="molecule type" value="Genomic_DNA"/>
</dbReference>
<dbReference type="Proteomes" id="UP001500221">
    <property type="component" value="Unassembled WGS sequence"/>
</dbReference>
<proteinExistence type="predicted"/>
<dbReference type="CDD" id="cd02440">
    <property type="entry name" value="AdoMet_MTases"/>
    <property type="match status" value="1"/>
</dbReference>
<organism evidence="2 3">
    <name type="scientific">Nocardioides marinquilinus</name>
    <dbReference type="NCBI Taxonomy" id="1210400"/>
    <lineage>
        <taxon>Bacteria</taxon>
        <taxon>Bacillati</taxon>
        <taxon>Actinomycetota</taxon>
        <taxon>Actinomycetes</taxon>
        <taxon>Propionibacteriales</taxon>
        <taxon>Nocardioidaceae</taxon>
        <taxon>Nocardioides</taxon>
    </lineage>
</organism>
<sequence>MTGPDDVHAAYLADQRETWDAEAAAFDDEPDHGLRDPATREAWAQLLAAQLPPAPADVVDLGCGTGTLALLLTDAGHRVRGLDLSPAMVERARAKLAAAGHDVPFEVGDASRPPFEAGSADVVLCRHVLWALPDPGAALERWAGLLRPGGRLVLVEGRWHTGGGLTAETTERLVREHVPDADPRVVPLPDDVYWGGPIDDERYLLVAPLP</sequence>
<feature type="domain" description="Methyltransferase type 11" evidence="1">
    <location>
        <begin position="59"/>
        <end position="154"/>
    </location>
</feature>
<dbReference type="GO" id="GO:0008168">
    <property type="term" value="F:methyltransferase activity"/>
    <property type="evidence" value="ECO:0007669"/>
    <property type="project" value="UniProtKB-KW"/>
</dbReference>
<evidence type="ECO:0000313" key="3">
    <source>
        <dbReference type="Proteomes" id="UP001500221"/>
    </source>
</evidence>
<evidence type="ECO:0000259" key="1">
    <source>
        <dbReference type="Pfam" id="PF08241"/>
    </source>
</evidence>
<gene>
    <name evidence="2" type="ORF">GCM10023340_11810</name>
</gene>
<dbReference type="InterPro" id="IPR029063">
    <property type="entry name" value="SAM-dependent_MTases_sf"/>
</dbReference>
<dbReference type="GO" id="GO:0032259">
    <property type="term" value="P:methylation"/>
    <property type="evidence" value="ECO:0007669"/>
    <property type="project" value="UniProtKB-KW"/>
</dbReference>
<keyword evidence="3" id="KW-1185">Reference proteome</keyword>
<comment type="caution">
    <text evidence="2">The sequence shown here is derived from an EMBL/GenBank/DDBJ whole genome shotgun (WGS) entry which is preliminary data.</text>
</comment>
<name>A0ABP9PFI9_9ACTN</name>
<reference evidence="3" key="1">
    <citation type="journal article" date="2019" name="Int. J. Syst. Evol. Microbiol.">
        <title>The Global Catalogue of Microorganisms (GCM) 10K type strain sequencing project: providing services to taxonomists for standard genome sequencing and annotation.</title>
        <authorList>
            <consortium name="The Broad Institute Genomics Platform"/>
            <consortium name="The Broad Institute Genome Sequencing Center for Infectious Disease"/>
            <person name="Wu L."/>
            <person name="Ma J."/>
        </authorList>
    </citation>
    <scope>NUCLEOTIDE SEQUENCE [LARGE SCALE GENOMIC DNA]</scope>
    <source>
        <strain evidence="3">JCM 18459</strain>
    </source>
</reference>
<dbReference type="PANTHER" id="PTHR43861">
    <property type="entry name" value="TRANS-ACONITATE 2-METHYLTRANSFERASE-RELATED"/>
    <property type="match status" value="1"/>
</dbReference>
<protein>
    <submittedName>
        <fullName evidence="2">Class I SAM-dependent methyltransferase</fullName>
    </submittedName>
</protein>
<dbReference type="RefSeq" id="WP_345455483.1">
    <property type="nucleotide sequence ID" value="NZ_BAABKG010000001.1"/>
</dbReference>